<sequence length="270" mass="29260">MIKGMDGNEITPSQEATNPEPEKITQNIPPIENNGRRHSKKLLIILAVFLVLIVTTLVVVFGVYNFNNPFKLFSAGNQKITETETNTVSQTNTTNVNTESSFGKFMDDDSTSTSCDNLACLTEAAETCEPIIATITYSDIPNPIVPGVVMSGTTTYELAPSTGVNNCTLTFYSPLTVFTISEQGRKDAYAEGMSDEEITLMLETMNDSMKSPLVTEMRTVCSSNSDTIVEYLTDADKENYDVSASATVSTSSTTYTTASGKKMTCTTVLP</sequence>
<organism evidence="3 4">
    <name type="scientific">candidate division WWE3 bacterium GW2011_GWF1_42_14</name>
    <dbReference type="NCBI Taxonomy" id="1619138"/>
    <lineage>
        <taxon>Bacteria</taxon>
        <taxon>Katanobacteria</taxon>
    </lineage>
</organism>
<keyword evidence="2" id="KW-0472">Membrane</keyword>
<keyword evidence="2" id="KW-0812">Transmembrane</keyword>
<evidence type="ECO:0000256" key="1">
    <source>
        <dbReference type="SAM" id="MobiDB-lite"/>
    </source>
</evidence>
<name>A0A0G0YR61_UNCKA</name>
<dbReference type="Proteomes" id="UP000033847">
    <property type="component" value="Unassembled WGS sequence"/>
</dbReference>
<gene>
    <name evidence="3" type="ORF">UV00_C0004G0041</name>
</gene>
<comment type="caution">
    <text evidence="3">The sequence shown here is derived from an EMBL/GenBank/DDBJ whole genome shotgun (WGS) entry which is preliminary data.</text>
</comment>
<evidence type="ECO:0000256" key="2">
    <source>
        <dbReference type="SAM" id="Phobius"/>
    </source>
</evidence>
<feature type="transmembrane region" description="Helical" evidence="2">
    <location>
        <begin position="42"/>
        <end position="64"/>
    </location>
</feature>
<evidence type="ECO:0000313" key="4">
    <source>
        <dbReference type="Proteomes" id="UP000033847"/>
    </source>
</evidence>
<reference evidence="3 4" key="1">
    <citation type="journal article" date="2015" name="Nature">
        <title>rRNA introns, odd ribosomes, and small enigmatic genomes across a large radiation of phyla.</title>
        <authorList>
            <person name="Brown C.T."/>
            <person name="Hug L.A."/>
            <person name="Thomas B.C."/>
            <person name="Sharon I."/>
            <person name="Castelle C.J."/>
            <person name="Singh A."/>
            <person name="Wilkins M.J."/>
            <person name="Williams K.H."/>
            <person name="Banfield J.F."/>
        </authorList>
    </citation>
    <scope>NUCLEOTIDE SEQUENCE [LARGE SCALE GENOMIC DNA]</scope>
</reference>
<dbReference type="AlphaFoldDB" id="A0A0G0YR61"/>
<keyword evidence="2" id="KW-1133">Transmembrane helix</keyword>
<dbReference type="EMBL" id="LCCU01000004">
    <property type="protein sequence ID" value="KKS39115.1"/>
    <property type="molecule type" value="Genomic_DNA"/>
</dbReference>
<evidence type="ECO:0000313" key="3">
    <source>
        <dbReference type="EMBL" id="KKS39115.1"/>
    </source>
</evidence>
<feature type="region of interest" description="Disordered" evidence="1">
    <location>
        <begin position="1"/>
        <end position="32"/>
    </location>
</feature>
<accession>A0A0G0YR61</accession>
<protein>
    <submittedName>
        <fullName evidence="3">Uncharacterized protein</fullName>
    </submittedName>
</protein>
<proteinExistence type="predicted"/>